<dbReference type="SUPFAM" id="SSF88723">
    <property type="entry name" value="PIN domain-like"/>
    <property type="match status" value="1"/>
</dbReference>
<dbReference type="HAMAP" id="MF_00265">
    <property type="entry name" value="VapC_Nob1"/>
    <property type="match status" value="1"/>
</dbReference>
<dbReference type="CDD" id="cd09873">
    <property type="entry name" value="PIN_Pae0151-like"/>
    <property type="match status" value="1"/>
</dbReference>
<evidence type="ECO:0000256" key="1">
    <source>
        <dbReference type="ARBA" id="ARBA00022649"/>
    </source>
</evidence>
<protein>
    <recommendedName>
        <fullName evidence="6">Ribonuclease VapC</fullName>
        <shortName evidence="6">RNase VapC</shortName>
        <ecNumber evidence="6">3.1.-.-</ecNumber>
    </recommendedName>
    <alternativeName>
        <fullName evidence="6">Toxin VapC</fullName>
    </alternativeName>
</protein>
<reference evidence="8 9" key="1">
    <citation type="submission" date="2012-06" db="EMBL/GenBank/DDBJ databases">
        <title>Complete sequence of Thiocystis violascens DSM 198.</title>
        <authorList>
            <consortium name="US DOE Joint Genome Institute"/>
            <person name="Lucas S."/>
            <person name="Han J."/>
            <person name="Lapidus A."/>
            <person name="Cheng J.-F."/>
            <person name="Goodwin L."/>
            <person name="Pitluck S."/>
            <person name="Peters L."/>
            <person name="Ovchinnikova G."/>
            <person name="Teshima H."/>
            <person name="Detter J.C."/>
            <person name="Han C."/>
            <person name="Tapia R."/>
            <person name="Land M."/>
            <person name="Hauser L."/>
            <person name="Kyrpides N."/>
            <person name="Ivanova N."/>
            <person name="Pagani I."/>
            <person name="Vogl K."/>
            <person name="Liu Z."/>
            <person name="Frigaard N.-U."/>
            <person name="Bryant D."/>
            <person name="Woyke T."/>
        </authorList>
    </citation>
    <scope>NUCLEOTIDE SEQUENCE [LARGE SCALE GENOMIC DNA]</scope>
    <source>
        <strain evidence="9">ATCC 17096 / DSM 198 / 6111</strain>
    </source>
</reference>
<dbReference type="PANTHER" id="PTHR35901:SF1">
    <property type="entry name" value="EXONUCLEASE VAPC9"/>
    <property type="match status" value="1"/>
</dbReference>
<sequence length="134" mass="14537">MIWVVDTSALIRLFVPDGPLHPEVETAFNRAASGGDLVLAPQLLLAEAANVMLRKRQRGELSALELVELLQAMMSLPIRYCEHENLILSTCALAEAHGLTAYDALYLALAERQGARLITNDEALNAAARTLGLT</sequence>
<dbReference type="GO" id="GO:0004540">
    <property type="term" value="F:RNA nuclease activity"/>
    <property type="evidence" value="ECO:0007669"/>
    <property type="project" value="InterPro"/>
</dbReference>
<gene>
    <name evidence="6" type="primary">vapC</name>
    <name evidence="8" type="ordered locus">Thivi_3222</name>
</gene>
<keyword evidence="9" id="KW-1185">Reference proteome</keyword>
<dbReference type="InterPro" id="IPR002716">
    <property type="entry name" value="PIN_dom"/>
</dbReference>
<dbReference type="Proteomes" id="UP000006062">
    <property type="component" value="Chromosome"/>
</dbReference>
<dbReference type="KEGG" id="tvi:Thivi_3222"/>
<organism evidence="8 9">
    <name type="scientific">Thiocystis violascens (strain ATCC 17096 / DSM 198 / 6111)</name>
    <name type="common">Chromatium violascens</name>
    <dbReference type="NCBI Taxonomy" id="765911"/>
    <lineage>
        <taxon>Bacteria</taxon>
        <taxon>Pseudomonadati</taxon>
        <taxon>Pseudomonadota</taxon>
        <taxon>Gammaproteobacteria</taxon>
        <taxon>Chromatiales</taxon>
        <taxon>Chromatiaceae</taxon>
        <taxon>Thiocystis</taxon>
    </lineage>
</organism>
<feature type="binding site" evidence="6">
    <location>
        <position position="6"/>
    </location>
    <ligand>
        <name>Mg(2+)</name>
        <dbReference type="ChEBI" id="CHEBI:18420"/>
    </ligand>
</feature>
<evidence type="ECO:0000256" key="3">
    <source>
        <dbReference type="ARBA" id="ARBA00022723"/>
    </source>
</evidence>
<comment type="function">
    <text evidence="6">Toxic component of a toxin-antitoxin (TA) system. An RNase.</text>
</comment>
<evidence type="ECO:0000256" key="6">
    <source>
        <dbReference type="HAMAP-Rule" id="MF_00265"/>
    </source>
</evidence>
<dbReference type="RefSeq" id="WP_014779512.1">
    <property type="nucleotide sequence ID" value="NC_018012.1"/>
</dbReference>
<accession>I3YDN1</accession>
<dbReference type="GO" id="GO:0000287">
    <property type="term" value="F:magnesium ion binding"/>
    <property type="evidence" value="ECO:0007669"/>
    <property type="project" value="UniProtKB-UniRule"/>
</dbReference>
<dbReference type="STRING" id="765911.Thivi_3222"/>
<feature type="domain" description="PIN" evidence="7">
    <location>
        <begin position="4"/>
        <end position="128"/>
    </location>
</feature>
<evidence type="ECO:0000256" key="2">
    <source>
        <dbReference type="ARBA" id="ARBA00022722"/>
    </source>
</evidence>
<keyword evidence="3 6" id="KW-0479">Metal-binding</keyword>
<comment type="similarity">
    <text evidence="6">Belongs to the PINc/VapC protein family.</text>
</comment>
<dbReference type="Gene3D" id="3.40.50.1010">
    <property type="entry name" value="5'-nuclease"/>
    <property type="match status" value="1"/>
</dbReference>
<evidence type="ECO:0000313" key="9">
    <source>
        <dbReference type="Proteomes" id="UP000006062"/>
    </source>
</evidence>
<dbReference type="AlphaFoldDB" id="I3YDN1"/>
<dbReference type="EMBL" id="CP003154">
    <property type="protein sequence ID" value="AFL75099.1"/>
    <property type="molecule type" value="Genomic_DNA"/>
</dbReference>
<dbReference type="InterPro" id="IPR022907">
    <property type="entry name" value="VapC_family"/>
</dbReference>
<dbReference type="eggNOG" id="COG4113">
    <property type="taxonomic scope" value="Bacteria"/>
</dbReference>
<dbReference type="OrthoDB" id="32153at2"/>
<dbReference type="PANTHER" id="PTHR35901">
    <property type="entry name" value="RIBONUCLEASE VAPC3"/>
    <property type="match status" value="1"/>
</dbReference>
<dbReference type="GO" id="GO:0090729">
    <property type="term" value="F:toxin activity"/>
    <property type="evidence" value="ECO:0007669"/>
    <property type="project" value="UniProtKB-KW"/>
</dbReference>
<dbReference type="EC" id="3.1.-.-" evidence="6"/>
<name>I3YDN1_THIV6</name>
<dbReference type="InterPro" id="IPR051619">
    <property type="entry name" value="TypeII_TA_RNase_PINc/VapC"/>
</dbReference>
<keyword evidence="4 6" id="KW-0378">Hydrolase</keyword>
<keyword evidence="5 6" id="KW-0460">Magnesium</keyword>
<dbReference type="HOGENOM" id="CLU_121774_4_0_6"/>
<evidence type="ECO:0000259" key="7">
    <source>
        <dbReference type="Pfam" id="PF01850"/>
    </source>
</evidence>
<evidence type="ECO:0000256" key="5">
    <source>
        <dbReference type="ARBA" id="ARBA00022842"/>
    </source>
</evidence>
<dbReference type="InterPro" id="IPR029060">
    <property type="entry name" value="PIN-like_dom_sf"/>
</dbReference>
<evidence type="ECO:0000256" key="4">
    <source>
        <dbReference type="ARBA" id="ARBA00022801"/>
    </source>
</evidence>
<keyword evidence="1 6" id="KW-1277">Toxin-antitoxin system</keyword>
<evidence type="ECO:0000313" key="8">
    <source>
        <dbReference type="EMBL" id="AFL75099.1"/>
    </source>
</evidence>
<feature type="binding site" evidence="6">
    <location>
        <position position="103"/>
    </location>
    <ligand>
        <name>Mg(2+)</name>
        <dbReference type="ChEBI" id="CHEBI:18420"/>
    </ligand>
</feature>
<keyword evidence="6" id="KW-0800">Toxin</keyword>
<dbReference type="Pfam" id="PF01850">
    <property type="entry name" value="PIN"/>
    <property type="match status" value="1"/>
</dbReference>
<keyword evidence="2 6" id="KW-0540">Nuclease</keyword>
<dbReference type="GO" id="GO:0016787">
    <property type="term" value="F:hydrolase activity"/>
    <property type="evidence" value="ECO:0007669"/>
    <property type="project" value="UniProtKB-KW"/>
</dbReference>
<comment type="cofactor">
    <cofactor evidence="6">
        <name>Mg(2+)</name>
        <dbReference type="ChEBI" id="CHEBI:18420"/>
    </cofactor>
</comment>
<dbReference type="InterPro" id="IPR044153">
    <property type="entry name" value="PIN_Pae0151-like"/>
</dbReference>
<proteinExistence type="inferred from homology"/>